<dbReference type="SUPFAM" id="SSF48452">
    <property type="entry name" value="TPR-like"/>
    <property type="match status" value="1"/>
</dbReference>
<dbReference type="AlphaFoldDB" id="A0A7U3USN8"/>
<dbReference type="Gene3D" id="3.90.1480.20">
    <property type="entry name" value="Glycosyl transferase family 29"/>
    <property type="match status" value="1"/>
</dbReference>
<evidence type="ECO:0000313" key="2">
    <source>
        <dbReference type="Proteomes" id="UP000595703"/>
    </source>
</evidence>
<proteinExistence type="predicted"/>
<dbReference type="InterPro" id="IPR038578">
    <property type="entry name" value="GT29-like_sf"/>
</dbReference>
<dbReference type="Gene3D" id="1.25.40.10">
    <property type="entry name" value="Tetratricopeptide repeat domain"/>
    <property type="match status" value="1"/>
</dbReference>
<reference evidence="1 2" key="2">
    <citation type="journal article" date="2011" name="J. Antibiot.">
        <title>Furaquinocins I and J: novel polyketide isoprenoid hybrid compounds from Streptomyces reveromyceticus SN-593.</title>
        <authorList>
            <person name="Panthee S."/>
            <person name="Takahashi S."/>
            <person name="Takagi H."/>
            <person name="Nogawa T."/>
            <person name="Oowada E."/>
            <person name="Uramoto M."/>
            <person name="Osada H."/>
        </authorList>
    </citation>
    <scope>NUCLEOTIDE SEQUENCE [LARGE SCALE GENOMIC DNA]</scope>
    <source>
        <strain evidence="1 2">SN-593</strain>
    </source>
</reference>
<sequence length="401" mass="43040">MCGTLTASRDENRHPELTRRLIHLPSPDELGQDTPAGPAVTDDLLDALLEAGGSAVPAGDAGRRLARTVTETVLPLRPDSRPAWRLRARALEAAGDTEGALAAYDRCVALAAHDTHARTRATALRTALPEERALAALLPGAGVPPRGPGTVPALEAAAVRHIEEHLATAAAGSPALAEVIALYADQHRHRLRAPIADPTYGGTGWLDLGGLRNRIAGRSICLVANSGTVKDGSLGALIDSYDVVVRFTSYVIDPAATGTRTDIHVTGHRKVFNWDRPVTTRLVLGDSAAAWRTDVRARLVPGAQRYAGDESLRAPVRDIGRLDEGRWPHPPTCSFEAMWLLDFLDVSPRLDLVGFDFHRTPPYRLPGAALIPTASDEANTRQEAWVMERARNIAGPVVSLR</sequence>
<evidence type="ECO:0000313" key="1">
    <source>
        <dbReference type="EMBL" id="BBA98036.1"/>
    </source>
</evidence>
<keyword evidence="2" id="KW-1185">Reference proteome</keyword>
<dbReference type="InterPro" id="IPR011990">
    <property type="entry name" value="TPR-like_helical_dom_sf"/>
</dbReference>
<dbReference type="KEGG" id="arev:RVR_4065"/>
<protein>
    <submittedName>
        <fullName evidence="1">Uncharacterized protein</fullName>
    </submittedName>
</protein>
<dbReference type="RefSeq" id="WP_202234241.1">
    <property type="nucleotide sequence ID" value="NZ_AP018365.1"/>
</dbReference>
<gene>
    <name evidence="1" type="ORF">RVR_4065</name>
</gene>
<reference evidence="1 2" key="3">
    <citation type="journal article" date="2011" name="Nat. Chem. Biol.">
        <title>Reveromycin A biosynthesis uses RevG and RevJ for stereospecific spiroacetal formation.</title>
        <authorList>
            <person name="Takahashi S."/>
            <person name="Toyoda A."/>
            <person name="Sekiyama Y."/>
            <person name="Takagi H."/>
            <person name="Nogawa T."/>
            <person name="Uramoto M."/>
            <person name="Suzuki R."/>
            <person name="Koshino H."/>
            <person name="Kumano T."/>
            <person name="Panthee S."/>
            <person name="Dairi T."/>
            <person name="Ishikawa J."/>
            <person name="Ikeda H."/>
            <person name="Sakaki Y."/>
            <person name="Osada H."/>
        </authorList>
    </citation>
    <scope>NUCLEOTIDE SEQUENCE [LARGE SCALE GENOMIC DNA]</scope>
    <source>
        <strain evidence="1 2">SN-593</strain>
    </source>
</reference>
<name>A0A7U3USN8_9ACTN</name>
<dbReference type="Proteomes" id="UP000595703">
    <property type="component" value="Chromosome"/>
</dbReference>
<organism evidence="1 2">
    <name type="scientific">Actinacidiphila reveromycinica</name>
    <dbReference type="NCBI Taxonomy" id="659352"/>
    <lineage>
        <taxon>Bacteria</taxon>
        <taxon>Bacillati</taxon>
        <taxon>Actinomycetota</taxon>
        <taxon>Actinomycetes</taxon>
        <taxon>Kitasatosporales</taxon>
        <taxon>Streptomycetaceae</taxon>
        <taxon>Actinacidiphila</taxon>
    </lineage>
</organism>
<reference evidence="1 2" key="4">
    <citation type="journal article" date="2020" name="Sci. Rep.">
        <title>beta-carboline chemical signals induce reveromycin production through a LuxR family regulator in Streptomyces sp. SN-593.</title>
        <authorList>
            <person name="Panthee S."/>
            <person name="Kito N."/>
            <person name="Hayashi T."/>
            <person name="Shimizu T."/>
            <person name="Ishikawa J."/>
            <person name="Hamamoto H."/>
            <person name="Osada H."/>
            <person name="Takahashi S."/>
        </authorList>
    </citation>
    <scope>NUCLEOTIDE SEQUENCE [LARGE SCALE GENOMIC DNA]</scope>
    <source>
        <strain evidence="1 2">SN-593</strain>
    </source>
</reference>
<accession>A0A7U3USN8</accession>
<reference evidence="1 2" key="1">
    <citation type="journal article" date="2010" name="J. Bacteriol.">
        <title>Biochemical characterization of a novel indole prenyltransferase from Streptomyces sp. SN-593.</title>
        <authorList>
            <person name="Takahashi S."/>
            <person name="Takagi H."/>
            <person name="Toyoda A."/>
            <person name="Uramoto M."/>
            <person name="Nogawa T."/>
            <person name="Ueki M."/>
            <person name="Sakaki Y."/>
            <person name="Osada H."/>
        </authorList>
    </citation>
    <scope>NUCLEOTIDE SEQUENCE [LARGE SCALE GENOMIC DNA]</scope>
    <source>
        <strain evidence="1 2">SN-593</strain>
    </source>
</reference>
<dbReference type="EMBL" id="AP018365">
    <property type="protein sequence ID" value="BBA98036.1"/>
    <property type="molecule type" value="Genomic_DNA"/>
</dbReference>